<dbReference type="Proteomes" id="UP000638648">
    <property type="component" value="Unassembled WGS sequence"/>
</dbReference>
<dbReference type="PANTHER" id="PTHR16509:SF8">
    <property type="entry name" value="MANGANESE-DEPENDENT ADP-RIBOSE_CDP-ALCOHOL DIPHOSPHATASE"/>
    <property type="match status" value="1"/>
</dbReference>
<dbReference type="GO" id="GO:0047631">
    <property type="term" value="F:ADP-ribose diphosphatase activity"/>
    <property type="evidence" value="ECO:0007669"/>
    <property type="project" value="TreeGrafter"/>
</dbReference>
<reference evidence="2" key="1">
    <citation type="submission" date="2020-10" db="EMBL/GenBank/DDBJ databases">
        <title>Sequencing the genomes of 1000 actinobacteria strains.</title>
        <authorList>
            <person name="Klenk H.-P."/>
        </authorList>
    </citation>
    <scope>NUCLEOTIDE SEQUENCE</scope>
    <source>
        <strain evidence="2">DSM 45354</strain>
    </source>
</reference>
<evidence type="ECO:0000313" key="2">
    <source>
        <dbReference type="EMBL" id="MBE1605469.1"/>
    </source>
</evidence>
<dbReference type="NCBIfam" id="TIGR01409">
    <property type="entry name" value="TAT_signal_seq"/>
    <property type="match status" value="1"/>
</dbReference>
<evidence type="ECO:0000259" key="1">
    <source>
        <dbReference type="Pfam" id="PF00149"/>
    </source>
</evidence>
<dbReference type="RefSeq" id="WP_192749807.1">
    <property type="nucleotide sequence ID" value="NZ_BAABJL010000006.1"/>
</dbReference>
<protein>
    <submittedName>
        <fullName evidence="2">3',5'-cyclic AMP phosphodiesterase CpdA</fullName>
    </submittedName>
</protein>
<accession>A0A927MRR5</accession>
<dbReference type="InterPro" id="IPR019546">
    <property type="entry name" value="TAT_signal_bac_arc"/>
</dbReference>
<dbReference type="InterPro" id="IPR006311">
    <property type="entry name" value="TAT_signal"/>
</dbReference>
<dbReference type="GO" id="GO:0008663">
    <property type="term" value="F:2',3'-cyclic-nucleotide 2'-phosphodiesterase activity"/>
    <property type="evidence" value="ECO:0007669"/>
    <property type="project" value="TreeGrafter"/>
</dbReference>
<organism evidence="2 3">
    <name type="scientific">Actinopolymorpha pittospori</name>
    <dbReference type="NCBI Taxonomy" id="648752"/>
    <lineage>
        <taxon>Bacteria</taxon>
        <taxon>Bacillati</taxon>
        <taxon>Actinomycetota</taxon>
        <taxon>Actinomycetes</taxon>
        <taxon>Propionibacteriales</taxon>
        <taxon>Actinopolymorphaceae</taxon>
        <taxon>Actinopolymorpha</taxon>
    </lineage>
</organism>
<sequence>MTQPRSRDLIQDWAFSRRGFLGLSALGAAAVPLGSQVGPVGSGRPFRFGVIADCQYADVDTVGTRHYRESVRKLREAVTEFNDADLDFALHLGDFVDRFAESFEDVVPIFNRLRMPKYHVLGNHDFQLPMGELLTTLRMPAPYHHFRRNSWRFVVVDTNDVSLYANPEGSEKYELARDMLDRLTAEGAVNAQTWNGAVGEEQLAWLRRVLDGARSRGEKVVLNSHHPIYPKNVHNAWNDEELLDLVTGYDNVVAWFNGHNHEGNYGFTGGKHFVTFHGMVELDTNAYATVRVLGDRFEIDGYGREPDRVLPFGSPVAELTA</sequence>
<proteinExistence type="predicted"/>
<dbReference type="Gene3D" id="3.60.21.10">
    <property type="match status" value="1"/>
</dbReference>
<dbReference type="PANTHER" id="PTHR16509">
    <property type="match status" value="1"/>
</dbReference>
<dbReference type="GO" id="GO:0030145">
    <property type="term" value="F:manganese ion binding"/>
    <property type="evidence" value="ECO:0007669"/>
    <property type="project" value="TreeGrafter"/>
</dbReference>
<dbReference type="GO" id="GO:0047734">
    <property type="term" value="F:CDP-glycerol diphosphatase activity"/>
    <property type="evidence" value="ECO:0007669"/>
    <property type="project" value="TreeGrafter"/>
</dbReference>
<dbReference type="InterPro" id="IPR004843">
    <property type="entry name" value="Calcineurin-like_PHP"/>
</dbReference>
<dbReference type="SUPFAM" id="SSF56300">
    <property type="entry name" value="Metallo-dependent phosphatases"/>
    <property type="match status" value="1"/>
</dbReference>
<feature type="domain" description="Calcineurin-like phosphoesterase" evidence="1">
    <location>
        <begin position="46"/>
        <end position="262"/>
    </location>
</feature>
<evidence type="ECO:0000313" key="3">
    <source>
        <dbReference type="Proteomes" id="UP000638648"/>
    </source>
</evidence>
<comment type="caution">
    <text evidence="2">The sequence shown here is derived from an EMBL/GenBank/DDBJ whole genome shotgun (WGS) entry which is preliminary data.</text>
</comment>
<dbReference type="Pfam" id="PF00149">
    <property type="entry name" value="Metallophos"/>
    <property type="match status" value="1"/>
</dbReference>
<dbReference type="InterPro" id="IPR029052">
    <property type="entry name" value="Metallo-depent_PP-like"/>
</dbReference>
<dbReference type="PROSITE" id="PS51318">
    <property type="entry name" value="TAT"/>
    <property type="match status" value="1"/>
</dbReference>
<dbReference type="AlphaFoldDB" id="A0A927MRR5"/>
<gene>
    <name evidence="2" type="ORF">HEB94_002317</name>
</gene>
<keyword evidence="3" id="KW-1185">Reference proteome</keyword>
<name>A0A927MRR5_9ACTN</name>
<dbReference type="EMBL" id="JADBEM010000001">
    <property type="protein sequence ID" value="MBE1605469.1"/>
    <property type="molecule type" value="Genomic_DNA"/>
</dbReference>